<evidence type="ECO:0008006" key="3">
    <source>
        <dbReference type="Google" id="ProtNLM"/>
    </source>
</evidence>
<feature type="transmembrane region" description="Helical" evidence="1">
    <location>
        <begin position="419"/>
        <end position="440"/>
    </location>
</feature>
<keyword evidence="1" id="KW-0472">Membrane</keyword>
<evidence type="ECO:0000313" key="2">
    <source>
        <dbReference type="EMBL" id="KKM18847.1"/>
    </source>
</evidence>
<keyword evidence="1" id="KW-0812">Transmembrane</keyword>
<dbReference type="AlphaFoldDB" id="A0A0F9HUK7"/>
<gene>
    <name evidence="2" type="ORF">LCGC14_1661580</name>
</gene>
<accession>A0A0F9HUK7</accession>
<feature type="transmembrane region" description="Helical" evidence="1">
    <location>
        <begin position="386"/>
        <end position="407"/>
    </location>
</feature>
<keyword evidence="1" id="KW-1133">Transmembrane helix</keyword>
<protein>
    <recommendedName>
        <fullName evidence="3">DUF4430 domain-containing protein</fullName>
    </recommendedName>
</protein>
<comment type="caution">
    <text evidence="2">The sequence shown here is derived from an EMBL/GenBank/DDBJ whole genome shotgun (WGS) entry which is preliminary data.</text>
</comment>
<sequence>MPHDQFSSEMYSKFVENFIDYLESKLNDKFWLMTNHKLVDGMFDALYNAEETDDLLPALKILENDRGLLKTNFTMNNKSNSEVARALTLGFNYFQSGFLIPTKNFTQIKSIAMNQSDPGGLYDIQGDVRVEESYNFIFIGFEQIGNGQKTYLIYDKWSGLLVWAKTSIFGYLLEIKSQNFTLDLTSSFIYNVIDFGGISSWYNFTVGFEGFWQTNKGGEIIVNFTGFYNKDPLDWGSVFTSPIIWSDIEIFKNSSGLLISNFTIANRSSSEMAWALTLGYNNYQPGFLISIIDNLTEVKKLALQEATGFVSGMVNIKETDLTLKIYFVQTGGGQKTSLIYEKLTGLLLWSNTSIGSYSLHITIEGYEPLVDLQDIVIKSPDSSLAFLPYLIIVSVSIVAIVSLIGASKINTKIQHYIKYFLIVIIALASFTSFFVFTSSINVSEVNQSQRVVQNLTLIVDYGNGTIKTQENFELTDFNTTAFDGLVEWTEAEYNDYGEMGILVVSIDGKIGNWRYSINYDFPGISSDKYNLKDGDIIKWVFG</sequence>
<reference evidence="2" key="1">
    <citation type="journal article" date="2015" name="Nature">
        <title>Complex archaea that bridge the gap between prokaryotes and eukaryotes.</title>
        <authorList>
            <person name="Spang A."/>
            <person name="Saw J.H."/>
            <person name="Jorgensen S.L."/>
            <person name="Zaremba-Niedzwiedzka K."/>
            <person name="Martijn J."/>
            <person name="Lind A.E."/>
            <person name="van Eijk R."/>
            <person name="Schleper C."/>
            <person name="Guy L."/>
            <person name="Ettema T.J."/>
        </authorList>
    </citation>
    <scope>NUCLEOTIDE SEQUENCE</scope>
</reference>
<dbReference type="EMBL" id="LAZR01014131">
    <property type="protein sequence ID" value="KKM18847.1"/>
    <property type="molecule type" value="Genomic_DNA"/>
</dbReference>
<name>A0A0F9HUK7_9ZZZZ</name>
<organism evidence="2">
    <name type="scientific">marine sediment metagenome</name>
    <dbReference type="NCBI Taxonomy" id="412755"/>
    <lineage>
        <taxon>unclassified sequences</taxon>
        <taxon>metagenomes</taxon>
        <taxon>ecological metagenomes</taxon>
    </lineage>
</organism>
<evidence type="ECO:0000256" key="1">
    <source>
        <dbReference type="SAM" id="Phobius"/>
    </source>
</evidence>
<proteinExistence type="predicted"/>